<feature type="region of interest" description="Disordered" evidence="2">
    <location>
        <begin position="399"/>
        <end position="501"/>
    </location>
</feature>
<feature type="region of interest" description="Disordered" evidence="2">
    <location>
        <begin position="16"/>
        <end position="40"/>
    </location>
</feature>
<feature type="coiled-coil region" evidence="1">
    <location>
        <begin position="192"/>
        <end position="237"/>
    </location>
</feature>
<evidence type="ECO:0000256" key="1">
    <source>
        <dbReference type="SAM" id="Coils"/>
    </source>
</evidence>
<reference evidence="3" key="1">
    <citation type="submission" date="2021-01" db="EMBL/GenBank/DDBJ databases">
        <authorList>
            <person name="Corre E."/>
            <person name="Pelletier E."/>
            <person name="Niang G."/>
            <person name="Scheremetjew M."/>
            <person name="Finn R."/>
            <person name="Kale V."/>
            <person name="Holt S."/>
            <person name="Cochrane G."/>
            <person name="Meng A."/>
            <person name="Brown T."/>
            <person name="Cohen L."/>
        </authorList>
    </citation>
    <scope>NUCLEOTIDE SEQUENCE</scope>
    <source>
        <strain evidence="3">RCC3387</strain>
    </source>
</reference>
<sequence length="571" mass="62089">MFPRLAAPLSETAQLRAEPFDVGDNPTPRSLRSGEKVPLGASSFGENLSACVEGPPVGDRRDASPRNFAGLAAQASHATLPAPVPRFAARPASGLCGSFERPGCGPTHRLLHREEEGTASPPIAGVTRYDLEALEAKLAGQVHALREELLAALDRPSRVHQVEVQRLQERVAGAEGAHFRLDRQLSDVTGMFRGLSEELQSQMRRADGAEARYRDVKEQVQQELRAASEASDEAVSKCRAMTAGIHDQQRMQGRSIIQVEAWLKDHRQAVQEHNVATEQRLGQHEQRLRIVESSATAPAPPRLAEADISVATRGAGLAWKELDDRMRRTEGGLEDLATRVSDLNADMLGRLHEHDGKLWFLQNRMGSIASPGKAQLPQPVGRELPLSTDKIFMGRPAHLEAPKSLDRPESPTPMAEPLAEPTPSRSCFSDRGRDLADERRIEPPARLPLTRRMPTFGSPGGSGAATPEGSQSPAAVRSPRSDTPWLSEDEQARPLSGSCSPIVFRGTQALEREAKAAERAAALGGGECTDLEESLRSKFQEMQDVLDQVEIACSPRSACSPRPVWPRGVGR</sequence>
<evidence type="ECO:0000256" key="2">
    <source>
        <dbReference type="SAM" id="MobiDB-lite"/>
    </source>
</evidence>
<feature type="compositionally biased region" description="Basic and acidic residues" evidence="2">
    <location>
        <begin position="399"/>
        <end position="409"/>
    </location>
</feature>
<dbReference type="EMBL" id="HBGW01018847">
    <property type="protein sequence ID" value="CAD9528411.1"/>
    <property type="molecule type" value="Transcribed_RNA"/>
</dbReference>
<gene>
    <name evidence="3" type="ORF">BRAN1462_LOCUS11886</name>
</gene>
<feature type="compositionally biased region" description="Basic and acidic residues" evidence="2">
    <location>
        <begin position="428"/>
        <end position="443"/>
    </location>
</feature>
<keyword evidence="1" id="KW-0175">Coiled coil</keyword>
<name>A0A7S2IT86_9DINO</name>
<organism evidence="3">
    <name type="scientific">Zooxanthella nutricula</name>
    <dbReference type="NCBI Taxonomy" id="1333877"/>
    <lineage>
        <taxon>Eukaryota</taxon>
        <taxon>Sar</taxon>
        <taxon>Alveolata</taxon>
        <taxon>Dinophyceae</taxon>
        <taxon>Peridiniales</taxon>
        <taxon>Peridiniales incertae sedis</taxon>
        <taxon>Zooxanthella</taxon>
    </lineage>
</organism>
<accession>A0A7S2IT86</accession>
<proteinExistence type="predicted"/>
<evidence type="ECO:0000313" key="3">
    <source>
        <dbReference type="EMBL" id="CAD9528411.1"/>
    </source>
</evidence>
<protein>
    <submittedName>
        <fullName evidence="3">Uncharacterized protein</fullName>
    </submittedName>
</protein>
<dbReference type="AlphaFoldDB" id="A0A7S2IT86"/>